<dbReference type="InterPro" id="IPR025284">
    <property type="entry name" value="DUF4144"/>
</dbReference>
<dbReference type="RefSeq" id="WP_165311477.1">
    <property type="nucleotide sequence ID" value="NZ_CP049331.1"/>
</dbReference>
<organism evidence="1 2">
    <name type="scientific">Vibrio ziniensis</name>
    <dbReference type="NCBI Taxonomy" id="2711221"/>
    <lineage>
        <taxon>Bacteria</taxon>
        <taxon>Pseudomonadati</taxon>
        <taxon>Pseudomonadota</taxon>
        <taxon>Gammaproteobacteria</taxon>
        <taxon>Vibrionales</taxon>
        <taxon>Vibrionaceae</taxon>
        <taxon>Vibrio</taxon>
    </lineage>
</organism>
<keyword evidence="2" id="KW-1185">Reference proteome</keyword>
<name>A0A6G7CIM5_9VIBR</name>
<sequence>MINWPCILKLDRDDELIYLESESELNNECSGLILSHEDLVIDSEGFTYSIFYNGSNTELLNKQVQITVDDASKLIQRHEFCLAEVCLTKIQFETVSDAINCLK</sequence>
<protein>
    <submittedName>
        <fullName evidence="1">Uncharacterized protein</fullName>
    </submittedName>
</protein>
<dbReference type="AlphaFoldDB" id="A0A6G7CIM5"/>
<dbReference type="Pfam" id="PF13642">
    <property type="entry name" value="DUF4144"/>
    <property type="match status" value="1"/>
</dbReference>
<accession>A0A6G7CIM5</accession>
<evidence type="ECO:0000313" key="1">
    <source>
        <dbReference type="EMBL" id="QIH41898.1"/>
    </source>
</evidence>
<dbReference type="EMBL" id="CP049331">
    <property type="protein sequence ID" value="QIH41898.1"/>
    <property type="molecule type" value="Genomic_DNA"/>
</dbReference>
<evidence type="ECO:0000313" key="2">
    <source>
        <dbReference type="Proteomes" id="UP000503003"/>
    </source>
</evidence>
<dbReference type="KEGG" id="vzi:G5S32_07810"/>
<proteinExistence type="predicted"/>
<gene>
    <name evidence="1" type="ORF">G5S32_07810</name>
</gene>
<dbReference type="Proteomes" id="UP000503003">
    <property type="component" value="Chromosome 1"/>
</dbReference>
<reference evidence="1 2" key="1">
    <citation type="submission" date="2020-02" db="EMBL/GenBank/DDBJ databases">
        <title>A complete genome of a marine bacterium Vibrio sp. ZWAL4003 isolated from the mangrove sediment with the ability to degrade polysaccharides.</title>
        <authorList>
            <person name="Wu J."/>
            <person name="Qu W."/>
            <person name="Zeng R."/>
        </authorList>
    </citation>
    <scope>NUCLEOTIDE SEQUENCE [LARGE SCALE GENOMIC DNA]</scope>
    <source>
        <strain evidence="1 2">ZWAL4003</strain>
    </source>
</reference>
<dbReference type="Gene3D" id="2.40.10.320">
    <property type="entry name" value="Uncharacterised protein PF13642 yp_926445, N-terminal domain"/>
    <property type="match status" value="1"/>
</dbReference>